<dbReference type="PANTHER" id="PTHR47926:SF415">
    <property type="entry name" value="PENTATRICOPEPTIDE REPEAT-CONTAINING PROTEIN"/>
    <property type="match status" value="1"/>
</dbReference>
<dbReference type="InterPro" id="IPR046848">
    <property type="entry name" value="E_motif"/>
</dbReference>
<dbReference type="InterPro" id="IPR002885">
    <property type="entry name" value="PPR_rpt"/>
</dbReference>
<dbReference type="Pfam" id="PF13041">
    <property type="entry name" value="PPR_2"/>
    <property type="match status" value="2"/>
</dbReference>
<dbReference type="Gene3D" id="1.25.40.10">
    <property type="entry name" value="Tetratricopeptide repeat domain"/>
    <property type="match status" value="4"/>
</dbReference>
<gene>
    <name evidence="3" type="ORF">P3X46_007305</name>
</gene>
<name>A0ABQ9MT42_HEVBR</name>
<protein>
    <recommendedName>
        <fullName evidence="5">Pentacotripeptide-repeat region of PRORP domain-containing protein</fullName>
    </recommendedName>
</protein>
<keyword evidence="1" id="KW-0677">Repeat</keyword>
<dbReference type="Pfam" id="PF01535">
    <property type="entry name" value="PPR"/>
    <property type="match status" value="4"/>
</dbReference>
<reference evidence="3" key="1">
    <citation type="journal article" date="2023" name="Plant Biotechnol. J.">
        <title>Chromosome-level wild Hevea brasiliensis genome provides new tools for genomic-assisted breeding and valuable loci to elevate rubber yield.</title>
        <authorList>
            <person name="Cheng H."/>
            <person name="Song X."/>
            <person name="Hu Y."/>
            <person name="Wu T."/>
            <person name="Yang Q."/>
            <person name="An Z."/>
            <person name="Feng S."/>
            <person name="Deng Z."/>
            <person name="Wu W."/>
            <person name="Zeng X."/>
            <person name="Tu M."/>
            <person name="Wang X."/>
            <person name="Huang H."/>
        </authorList>
    </citation>
    <scope>NUCLEOTIDE SEQUENCE</scope>
    <source>
        <strain evidence="3">MT/VB/25A 57/8</strain>
    </source>
</reference>
<dbReference type="Proteomes" id="UP001174677">
    <property type="component" value="Chromosome 4"/>
</dbReference>
<comment type="caution">
    <text evidence="3">The sequence shown here is derived from an EMBL/GenBank/DDBJ whole genome shotgun (WGS) entry which is preliminary data.</text>
</comment>
<accession>A0ABQ9MT42</accession>
<dbReference type="NCBIfam" id="TIGR00756">
    <property type="entry name" value="PPR"/>
    <property type="match status" value="5"/>
</dbReference>
<evidence type="ECO:0000313" key="3">
    <source>
        <dbReference type="EMBL" id="KAJ9183454.1"/>
    </source>
</evidence>
<evidence type="ECO:0000313" key="4">
    <source>
        <dbReference type="Proteomes" id="UP001174677"/>
    </source>
</evidence>
<feature type="repeat" description="PPR" evidence="2">
    <location>
        <begin position="316"/>
        <end position="350"/>
    </location>
</feature>
<feature type="repeat" description="PPR" evidence="2">
    <location>
        <begin position="184"/>
        <end position="214"/>
    </location>
</feature>
<evidence type="ECO:0000256" key="1">
    <source>
        <dbReference type="ARBA" id="ARBA00022737"/>
    </source>
</evidence>
<feature type="repeat" description="PPR" evidence="2">
    <location>
        <begin position="76"/>
        <end position="110"/>
    </location>
</feature>
<proteinExistence type="predicted"/>
<dbReference type="InterPro" id="IPR011990">
    <property type="entry name" value="TPR-like_helical_dom_sf"/>
</dbReference>
<dbReference type="InterPro" id="IPR046960">
    <property type="entry name" value="PPR_At4g14850-like_plant"/>
</dbReference>
<dbReference type="Pfam" id="PF20431">
    <property type="entry name" value="E_motif"/>
    <property type="match status" value="1"/>
</dbReference>
<dbReference type="PANTHER" id="PTHR47926">
    <property type="entry name" value="PENTATRICOPEPTIDE REPEAT-CONTAINING PROTEIN"/>
    <property type="match status" value="1"/>
</dbReference>
<dbReference type="PROSITE" id="PS51375">
    <property type="entry name" value="PPR"/>
    <property type="match status" value="4"/>
</dbReference>
<evidence type="ECO:0000256" key="2">
    <source>
        <dbReference type="PROSITE-ProRule" id="PRU00708"/>
    </source>
</evidence>
<keyword evidence="4" id="KW-1185">Reference proteome</keyword>
<sequence length="543" mass="61766">MAKGIGALKIRELENLFVPILRNCKNMEKLKKYHALIIKYSLSQSSFLVTKMVDVCDYCEDMNYVGLLFKQVIEPNAFLYNAMIRAYTHNSIYDLAITFYKQMLRQNSQRSKNPIFPDEFTFPFVVKSCARLVFHNLGKQVHSHVFKFGPKSHPITENALIDMYAKCDNLLDAHKLFDGMDERDAISWNSIISGHVRLGQMRKARAVFDAMPNRTIVSWTAMISGYARIGSYAEALDMFRRMQVVGIEPDEASIVSVLPACAQLGALDVGKWIHMYCGRNGLLRRTNICNALIEMYTKCGCVDPACQLFDHMRERDVISWSTMIAGMANHGKAREAIAMFEIMKKTKIKPNGITFLGLLSACAHAGFWQEGLMYFDTMRKDFRIEPEIEHYGSLVDILGRAGCLVQALDIIEKMPVKPDSKIWGSLLSSCKTYCNIEIAVIAMEQLEKFEPDDTGNYVLLSNIYADLGKWEDVSRMRKLIRSKSMKKTPGCSLIEVNNVVQEFVSGDHSKPFSKDIIWLLELLAFNQDIAQYIIEIMPEDGCE</sequence>
<organism evidence="3 4">
    <name type="scientific">Hevea brasiliensis</name>
    <name type="common">Para rubber tree</name>
    <name type="synonym">Siphonia brasiliensis</name>
    <dbReference type="NCBI Taxonomy" id="3981"/>
    <lineage>
        <taxon>Eukaryota</taxon>
        <taxon>Viridiplantae</taxon>
        <taxon>Streptophyta</taxon>
        <taxon>Embryophyta</taxon>
        <taxon>Tracheophyta</taxon>
        <taxon>Spermatophyta</taxon>
        <taxon>Magnoliopsida</taxon>
        <taxon>eudicotyledons</taxon>
        <taxon>Gunneridae</taxon>
        <taxon>Pentapetalae</taxon>
        <taxon>rosids</taxon>
        <taxon>fabids</taxon>
        <taxon>Malpighiales</taxon>
        <taxon>Euphorbiaceae</taxon>
        <taxon>Crotonoideae</taxon>
        <taxon>Micrandreae</taxon>
        <taxon>Hevea</taxon>
    </lineage>
</organism>
<feature type="repeat" description="PPR" evidence="2">
    <location>
        <begin position="215"/>
        <end position="249"/>
    </location>
</feature>
<dbReference type="EMBL" id="JARPOI010000004">
    <property type="protein sequence ID" value="KAJ9183454.1"/>
    <property type="molecule type" value="Genomic_DNA"/>
</dbReference>
<evidence type="ECO:0008006" key="5">
    <source>
        <dbReference type="Google" id="ProtNLM"/>
    </source>
</evidence>